<dbReference type="GO" id="GO:0005634">
    <property type="term" value="C:nucleus"/>
    <property type="evidence" value="ECO:0007669"/>
    <property type="project" value="TreeGrafter"/>
</dbReference>
<dbReference type="InterPro" id="IPR018253">
    <property type="entry name" value="DnaJ_domain_CS"/>
</dbReference>
<dbReference type="Gene3D" id="1.10.287.110">
    <property type="entry name" value="DnaJ domain"/>
    <property type="match status" value="1"/>
</dbReference>
<dbReference type="Proteomes" id="UP000095009">
    <property type="component" value="Unassembled WGS sequence"/>
</dbReference>
<dbReference type="InterPro" id="IPR056453">
    <property type="entry name" value="HTH_DNAJC9"/>
</dbReference>
<dbReference type="STRING" id="857566.A0A1E3PEX6"/>
<name>A0A1E3PEX6_9ASCO</name>
<dbReference type="SMART" id="SM00271">
    <property type="entry name" value="DnaJ"/>
    <property type="match status" value="1"/>
</dbReference>
<evidence type="ECO:0000313" key="3">
    <source>
        <dbReference type="EMBL" id="ODQ63976.1"/>
    </source>
</evidence>
<reference evidence="3 4" key="1">
    <citation type="journal article" date="2016" name="Proc. Natl. Acad. Sci. U.S.A.">
        <title>Comparative genomics of biotechnologically important yeasts.</title>
        <authorList>
            <person name="Riley R."/>
            <person name="Haridas S."/>
            <person name="Wolfe K.H."/>
            <person name="Lopes M.R."/>
            <person name="Hittinger C.T."/>
            <person name="Goeker M."/>
            <person name="Salamov A.A."/>
            <person name="Wisecaver J.H."/>
            <person name="Long T.M."/>
            <person name="Calvey C.H."/>
            <person name="Aerts A.L."/>
            <person name="Barry K.W."/>
            <person name="Choi C."/>
            <person name="Clum A."/>
            <person name="Coughlan A.Y."/>
            <person name="Deshpande S."/>
            <person name="Douglass A.P."/>
            <person name="Hanson S.J."/>
            <person name="Klenk H.-P."/>
            <person name="LaButti K.M."/>
            <person name="Lapidus A."/>
            <person name="Lindquist E.A."/>
            <person name="Lipzen A.M."/>
            <person name="Meier-Kolthoff J.P."/>
            <person name="Ohm R.A."/>
            <person name="Otillar R.P."/>
            <person name="Pangilinan J.L."/>
            <person name="Peng Y."/>
            <person name="Rokas A."/>
            <person name="Rosa C.A."/>
            <person name="Scheuner C."/>
            <person name="Sibirny A.A."/>
            <person name="Slot J.C."/>
            <person name="Stielow J.B."/>
            <person name="Sun H."/>
            <person name="Kurtzman C.P."/>
            <person name="Blackwell M."/>
            <person name="Grigoriev I.V."/>
            <person name="Jeffries T.W."/>
        </authorList>
    </citation>
    <scope>NUCLEOTIDE SEQUENCE [LARGE SCALE GENOMIC DNA]</scope>
    <source>
        <strain evidence="3 4">DSM 6958</strain>
    </source>
</reference>
<dbReference type="PROSITE" id="PS50076">
    <property type="entry name" value="DNAJ_2"/>
    <property type="match status" value="1"/>
</dbReference>
<dbReference type="PANTHER" id="PTHR44144">
    <property type="entry name" value="DNAJ HOMOLOG SUBFAMILY C MEMBER 9"/>
    <property type="match status" value="1"/>
</dbReference>
<organism evidence="3 4">
    <name type="scientific">Nadsonia fulvescens var. elongata DSM 6958</name>
    <dbReference type="NCBI Taxonomy" id="857566"/>
    <lineage>
        <taxon>Eukaryota</taxon>
        <taxon>Fungi</taxon>
        <taxon>Dikarya</taxon>
        <taxon>Ascomycota</taxon>
        <taxon>Saccharomycotina</taxon>
        <taxon>Dipodascomycetes</taxon>
        <taxon>Dipodascales</taxon>
        <taxon>Dipodascales incertae sedis</taxon>
        <taxon>Nadsonia</taxon>
    </lineage>
</organism>
<dbReference type="OrthoDB" id="110024at2759"/>
<dbReference type="InterPro" id="IPR052594">
    <property type="entry name" value="J_domain-containing_protein"/>
</dbReference>
<dbReference type="EMBL" id="KV454413">
    <property type="protein sequence ID" value="ODQ63976.1"/>
    <property type="molecule type" value="Genomic_DNA"/>
</dbReference>
<keyword evidence="4" id="KW-1185">Reference proteome</keyword>
<feature type="region of interest" description="Disordered" evidence="1">
    <location>
        <begin position="243"/>
        <end position="295"/>
    </location>
</feature>
<dbReference type="CDD" id="cd06257">
    <property type="entry name" value="DnaJ"/>
    <property type="match status" value="1"/>
</dbReference>
<dbReference type="AlphaFoldDB" id="A0A1E3PEX6"/>
<evidence type="ECO:0000313" key="4">
    <source>
        <dbReference type="Proteomes" id="UP000095009"/>
    </source>
</evidence>
<dbReference type="GO" id="GO:0005737">
    <property type="term" value="C:cytoplasm"/>
    <property type="evidence" value="ECO:0007669"/>
    <property type="project" value="TreeGrafter"/>
</dbReference>
<gene>
    <name evidence="3" type="ORF">NADFUDRAFT_52961</name>
</gene>
<dbReference type="PROSITE" id="PS00636">
    <property type="entry name" value="DNAJ_1"/>
    <property type="match status" value="1"/>
</dbReference>
<proteinExistence type="predicted"/>
<feature type="domain" description="J" evidence="2">
    <location>
        <begin position="15"/>
        <end position="79"/>
    </location>
</feature>
<dbReference type="Pfam" id="PF00226">
    <property type="entry name" value="DnaJ"/>
    <property type="match status" value="1"/>
</dbReference>
<accession>A0A1E3PEX6</accession>
<evidence type="ECO:0000259" key="2">
    <source>
        <dbReference type="PROSITE" id="PS50076"/>
    </source>
</evidence>
<feature type="compositionally biased region" description="Basic residues" evidence="1">
    <location>
        <begin position="285"/>
        <end position="295"/>
    </location>
</feature>
<dbReference type="GO" id="GO:0031072">
    <property type="term" value="F:heat shock protein binding"/>
    <property type="evidence" value="ECO:0007669"/>
    <property type="project" value="TreeGrafter"/>
</dbReference>
<sequence>MTGSIDEKTDLYAIDPYAVLDLIASPTLTIPIIKRAYRLAALRTHPDKPTGTQAEFERVALAYAVLVDPKRRDRYDRSGVISNENNTEEYESLSEFFNDVCRNAVTVDMIEDDKVLYRSSGQERIDILESYSAGKGDLDMVFESVCHVEIETDEPRVREIIQKAIDASEVKSYAKFTKESVAKRKSRQKRAHEEAGEAEAMLKEILTKSGSKFSPKTLTSTQNDDESSLAALIQSRNKNRMDSLLESLESKYAPKPREKSTKKRKISSTTVDESTMPSEEEFAKIQKKIMKRKNK</sequence>
<dbReference type="InterPro" id="IPR001623">
    <property type="entry name" value="DnaJ_domain"/>
</dbReference>
<evidence type="ECO:0000256" key="1">
    <source>
        <dbReference type="SAM" id="MobiDB-lite"/>
    </source>
</evidence>
<protein>
    <submittedName>
        <fullName evidence="3">DnaJ-domain-containing protein</fullName>
    </submittedName>
</protein>
<dbReference type="Pfam" id="PF23302">
    <property type="entry name" value="HTH_DNAJC9"/>
    <property type="match status" value="1"/>
</dbReference>
<dbReference type="SUPFAM" id="SSF46565">
    <property type="entry name" value="Chaperone J-domain"/>
    <property type="match status" value="1"/>
</dbReference>
<dbReference type="PANTHER" id="PTHR44144:SF1">
    <property type="entry name" value="DNAJ HOMOLOG SUBFAMILY C MEMBER 9"/>
    <property type="match status" value="1"/>
</dbReference>
<dbReference type="InterPro" id="IPR036869">
    <property type="entry name" value="J_dom_sf"/>
</dbReference>